<dbReference type="Gene3D" id="2.60.40.10">
    <property type="entry name" value="Immunoglobulins"/>
    <property type="match status" value="1"/>
</dbReference>
<evidence type="ECO:0000259" key="2">
    <source>
        <dbReference type="Pfam" id="PF08770"/>
    </source>
</evidence>
<keyword evidence="1" id="KW-0732">Signal</keyword>
<dbReference type="Pfam" id="PF13501">
    <property type="entry name" value="SoxY"/>
    <property type="match status" value="1"/>
</dbReference>
<dbReference type="NCBIfam" id="TIGR04557">
    <property type="entry name" value="fuse_rel_SoxYZ"/>
    <property type="match status" value="1"/>
</dbReference>
<dbReference type="Gene3D" id="2.60.40.2470">
    <property type="entry name" value="SoxY domain"/>
    <property type="match status" value="1"/>
</dbReference>
<dbReference type="AlphaFoldDB" id="A0A0T5NPP4"/>
<dbReference type="InterPro" id="IPR013783">
    <property type="entry name" value="Ig-like_fold"/>
</dbReference>
<comment type="caution">
    <text evidence="4">The sequence shown here is derived from an EMBL/GenBank/DDBJ whole genome shotgun (WGS) entry which is preliminary data.</text>
</comment>
<protein>
    <recommendedName>
        <fullName evidence="6">Sulfur oxidation protein SoxZ</fullName>
    </recommendedName>
</protein>
<dbReference type="OrthoDB" id="8538315at2"/>
<dbReference type="RefSeq" id="WP_057796065.1">
    <property type="nucleotide sequence ID" value="NZ_LAXJ01000025.1"/>
</dbReference>
<feature type="chain" id="PRO_5006663786" description="Sulfur oxidation protein SoxZ" evidence="1">
    <location>
        <begin position="22"/>
        <end position="269"/>
    </location>
</feature>
<feature type="domain" description="Ig-like SoxY" evidence="3">
    <location>
        <begin position="30"/>
        <end position="139"/>
    </location>
</feature>
<evidence type="ECO:0000259" key="3">
    <source>
        <dbReference type="Pfam" id="PF13501"/>
    </source>
</evidence>
<dbReference type="Proteomes" id="UP000051295">
    <property type="component" value="Unassembled WGS sequence"/>
</dbReference>
<dbReference type="EMBL" id="LAXJ01000025">
    <property type="protein sequence ID" value="KRS10932.1"/>
    <property type="molecule type" value="Genomic_DNA"/>
</dbReference>
<dbReference type="Pfam" id="PF08770">
    <property type="entry name" value="SoxZ"/>
    <property type="match status" value="1"/>
</dbReference>
<name>A0A0T5NPP4_9RHOB</name>
<evidence type="ECO:0000313" key="4">
    <source>
        <dbReference type="EMBL" id="KRS10932.1"/>
    </source>
</evidence>
<dbReference type="STRING" id="1641875.XM53_18575"/>
<accession>A0A0T5NPP4</accession>
<keyword evidence="5" id="KW-1185">Reference proteome</keyword>
<gene>
    <name evidence="4" type="ORF">XM53_18575</name>
</gene>
<dbReference type="InterPro" id="IPR014756">
    <property type="entry name" value="Ig_E-set"/>
</dbReference>
<sequence>MIGTSVRALSALCLMAVPALAGTWEDLSAEIYGERALLDGAQVIAIDAPYRTGNDARTQLAAQVVAPEGAEIASVTLVIDENPMPVSAVFDLDTPLPAFFFDVTMRINGPTPMHVVAETTDGRLFVSEAFVKTSGQGACAAPPGTDPKLALETLGKMQIELAGRLTGLGQSAADKLANRLNRMDVDISHPSHSGMQMDQITLLFLPMRYVETVDIDLDGAGYVEMTGSISLSENPQVALSVPSRAQAVDVTMTDTDGTVTHAHKKLTGY</sequence>
<feature type="signal peptide" evidence="1">
    <location>
        <begin position="1"/>
        <end position="21"/>
    </location>
</feature>
<evidence type="ECO:0008006" key="6">
    <source>
        <dbReference type="Google" id="ProtNLM"/>
    </source>
</evidence>
<feature type="domain" description="Sulphur oxidation protein SoxZ" evidence="2">
    <location>
        <begin position="175"/>
        <end position="262"/>
    </location>
</feature>
<dbReference type="InterPro" id="IPR038162">
    <property type="entry name" value="SoxY_sf"/>
</dbReference>
<organism evidence="4 5">
    <name type="scientific">Roseovarius atlanticus</name>
    <dbReference type="NCBI Taxonomy" id="1641875"/>
    <lineage>
        <taxon>Bacteria</taxon>
        <taxon>Pseudomonadati</taxon>
        <taxon>Pseudomonadota</taxon>
        <taxon>Alphaproteobacteria</taxon>
        <taxon>Rhodobacterales</taxon>
        <taxon>Roseobacteraceae</taxon>
        <taxon>Roseovarius</taxon>
    </lineage>
</organism>
<dbReference type="InterPro" id="IPR032711">
    <property type="entry name" value="SoxY"/>
</dbReference>
<evidence type="ECO:0000256" key="1">
    <source>
        <dbReference type="SAM" id="SignalP"/>
    </source>
</evidence>
<reference evidence="4 5" key="1">
    <citation type="submission" date="2015-04" db="EMBL/GenBank/DDBJ databases">
        <title>The draft genome sequence of Roseovarius sp.R12b.</title>
        <authorList>
            <person name="Li G."/>
            <person name="Lai Q."/>
            <person name="Shao Z."/>
            <person name="Yan P."/>
        </authorList>
    </citation>
    <scope>NUCLEOTIDE SEQUENCE [LARGE SCALE GENOMIC DNA]</scope>
    <source>
        <strain evidence="4 5">R12B</strain>
    </source>
</reference>
<dbReference type="SUPFAM" id="SSF81296">
    <property type="entry name" value="E set domains"/>
    <property type="match status" value="1"/>
</dbReference>
<dbReference type="InterPro" id="IPR030831">
    <property type="entry name" value="Fuse-rel_SoxYZ"/>
</dbReference>
<dbReference type="InterPro" id="IPR014880">
    <property type="entry name" value="SoxZ_dom"/>
</dbReference>
<dbReference type="PATRIC" id="fig|1641875.4.peg.2244"/>
<proteinExistence type="predicted"/>
<evidence type="ECO:0000313" key="5">
    <source>
        <dbReference type="Proteomes" id="UP000051295"/>
    </source>
</evidence>